<dbReference type="SMART" id="SM00448">
    <property type="entry name" value="REC"/>
    <property type="match status" value="1"/>
</dbReference>
<gene>
    <name evidence="3" type="ORF">MUO15_15715</name>
</gene>
<dbReference type="EMBL" id="CP095075">
    <property type="protein sequence ID" value="UOR11032.1"/>
    <property type="molecule type" value="Genomic_DNA"/>
</dbReference>
<dbReference type="CDD" id="cd00156">
    <property type="entry name" value="REC"/>
    <property type="match status" value="1"/>
</dbReference>
<dbReference type="InterPro" id="IPR051271">
    <property type="entry name" value="2C-system_Tx_regulators"/>
</dbReference>
<accession>A0ABY4H8B1</accession>
<dbReference type="Pfam" id="PF09339">
    <property type="entry name" value="HTH_IclR"/>
    <property type="match status" value="1"/>
</dbReference>
<dbReference type="SUPFAM" id="SSF46785">
    <property type="entry name" value="Winged helix' DNA-binding domain"/>
    <property type="match status" value="1"/>
</dbReference>
<dbReference type="SUPFAM" id="SSF52172">
    <property type="entry name" value="CheY-like"/>
    <property type="match status" value="1"/>
</dbReference>
<dbReference type="PANTHER" id="PTHR45526:SF1">
    <property type="entry name" value="TRANSCRIPTIONAL REGULATORY PROTEIN DCUR-RELATED"/>
    <property type="match status" value="1"/>
</dbReference>
<dbReference type="Proteomes" id="UP000830326">
    <property type="component" value="Chromosome"/>
</dbReference>
<dbReference type="InterPro" id="IPR036390">
    <property type="entry name" value="WH_DNA-bd_sf"/>
</dbReference>
<dbReference type="InterPro" id="IPR005471">
    <property type="entry name" value="Tscrpt_reg_IclR_N"/>
</dbReference>
<keyword evidence="4" id="KW-1185">Reference proteome</keyword>
<evidence type="ECO:0000256" key="1">
    <source>
        <dbReference type="PROSITE-ProRule" id="PRU00169"/>
    </source>
</evidence>
<dbReference type="PANTHER" id="PTHR45526">
    <property type="entry name" value="TRANSCRIPTIONAL REGULATORY PROTEIN DPIA"/>
    <property type="match status" value="1"/>
</dbReference>
<sequence length="206" mass="23494">MKILIVDDDDSLRTMLKDLCEKDGIEAEIAIDGQSGFNLFRKHDYDILIVDYHMPIMNGLELVQGIRLENQQIPILVLTEDDHQDVADAFRKAGATDFALKPVKELDIISRIHLHIQIANMRKRLESEEDVYSAKGISKGTLDAVAHFLKEHRGANSVDTISQGVGLAYPTVYRYLMYLLEEGQVKQVIGHQKIGRPKKLYKWYTN</sequence>
<evidence type="ECO:0000313" key="4">
    <source>
        <dbReference type="Proteomes" id="UP000830326"/>
    </source>
</evidence>
<dbReference type="RefSeq" id="WP_245030602.1">
    <property type="nucleotide sequence ID" value="NZ_CP095075.1"/>
</dbReference>
<reference evidence="3" key="1">
    <citation type="submission" date="2022-04" db="EMBL/GenBank/DDBJ databases">
        <title>Halobacillus sp. isolated from saltern.</title>
        <authorList>
            <person name="Won M."/>
            <person name="Lee C.-M."/>
            <person name="Woen H.-Y."/>
            <person name="Kwon S.-W."/>
        </authorList>
    </citation>
    <scope>NUCLEOTIDE SEQUENCE</scope>
    <source>
        <strain evidence="3">SSHM10-5</strain>
    </source>
</reference>
<feature type="domain" description="Response regulatory" evidence="2">
    <location>
        <begin position="2"/>
        <end position="116"/>
    </location>
</feature>
<dbReference type="Gene3D" id="3.40.50.2300">
    <property type="match status" value="1"/>
</dbReference>
<evidence type="ECO:0000313" key="3">
    <source>
        <dbReference type="EMBL" id="UOR11032.1"/>
    </source>
</evidence>
<dbReference type="InterPro" id="IPR011006">
    <property type="entry name" value="CheY-like_superfamily"/>
</dbReference>
<dbReference type="PROSITE" id="PS50110">
    <property type="entry name" value="RESPONSE_REGULATORY"/>
    <property type="match status" value="1"/>
</dbReference>
<proteinExistence type="predicted"/>
<organism evidence="3 4">
    <name type="scientific">Halobacillus amylolyticus</name>
    <dbReference type="NCBI Taxonomy" id="2932259"/>
    <lineage>
        <taxon>Bacteria</taxon>
        <taxon>Bacillati</taxon>
        <taxon>Bacillota</taxon>
        <taxon>Bacilli</taxon>
        <taxon>Bacillales</taxon>
        <taxon>Bacillaceae</taxon>
        <taxon>Halobacillus</taxon>
    </lineage>
</organism>
<keyword evidence="1" id="KW-0597">Phosphoprotein</keyword>
<evidence type="ECO:0000259" key="2">
    <source>
        <dbReference type="PROSITE" id="PS50110"/>
    </source>
</evidence>
<dbReference type="Pfam" id="PF00072">
    <property type="entry name" value="Response_reg"/>
    <property type="match status" value="1"/>
</dbReference>
<dbReference type="InterPro" id="IPR001789">
    <property type="entry name" value="Sig_transdc_resp-reg_receiver"/>
</dbReference>
<feature type="modified residue" description="4-aspartylphosphate" evidence="1">
    <location>
        <position position="51"/>
    </location>
</feature>
<name>A0ABY4H8B1_9BACI</name>
<protein>
    <submittedName>
        <fullName evidence="3">Response regulator</fullName>
    </submittedName>
</protein>